<dbReference type="AlphaFoldDB" id="A0A504YS98"/>
<dbReference type="Proteomes" id="UP000316759">
    <property type="component" value="Unassembled WGS sequence"/>
</dbReference>
<keyword evidence="3" id="KW-1185">Reference proteome</keyword>
<dbReference type="OrthoDB" id="295029at2759"/>
<reference evidence="2 3" key="1">
    <citation type="submission" date="2019-04" db="EMBL/GenBank/DDBJ databases">
        <title>Annotation for the trematode Fasciola gigantica.</title>
        <authorList>
            <person name="Choi Y.-J."/>
        </authorList>
    </citation>
    <scope>NUCLEOTIDE SEQUENCE [LARGE SCALE GENOMIC DNA]</scope>
    <source>
        <strain evidence="2">Uganda_cow_1</strain>
    </source>
</reference>
<sequence>MQDLFFHFPCNSFLHATCECLIRLIVLRAILNSTCSAASLDPSPSNTVSFSSTDAFHQQFFTPNECSPKSGDADMDAVPEKPLDYLPNEPRLDQSAAPEQKTNVFWLFLNRVRPQLSNTVYKGFPVFVTCETSALF</sequence>
<protein>
    <submittedName>
        <fullName evidence="2">Uncharacterized protein</fullName>
    </submittedName>
</protein>
<proteinExistence type="predicted"/>
<accession>A0A504YS98</accession>
<evidence type="ECO:0000313" key="2">
    <source>
        <dbReference type="EMBL" id="TPP60640.1"/>
    </source>
</evidence>
<evidence type="ECO:0000313" key="3">
    <source>
        <dbReference type="Proteomes" id="UP000316759"/>
    </source>
</evidence>
<name>A0A504YS98_FASGI</name>
<feature type="region of interest" description="Disordered" evidence="1">
    <location>
        <begin position="61"/>
        <end position="80"/>
    </location>
</feature>
<gene>
    <name evidence="2" type="ORF">FGIG_10350</name>
</gene>
<comment type="caution">
    <text evidence="2">The sequence shown here is derived from an EMBL/GenBank/DDBJ whole genome shotgun (WGS) entry which is preliminary data.</text>
</comment>
<dbReference type="STRING" id="46835.A0A504YS98"/>
<dbReference type="EMBL" id="SUNJ01009162">
    <property type="protein sequence ID" value="TPP60640.1"/>
    <property type="molecule type" value="Genomic_DNA"/>
</dbReference>
<evidence type="ECO:0000256" key="1">
    <source>
        <dbReference type="SAM" id="MobiDB-lite"/>
    </source>
</evidence>
<organism evidence="2 3">
    <name type="scientific">Fasciola gigantica</name>
    <name type="common">Giant liver fluke</name>
    <dbReference type="NCBI Taxonomy" id="46835"/>
    <lineage>
        <taxon>Eukaryota</taxon>
        <taxon>Metazoa</taxon>
        <taxon>Spiralia</taxon>
        <taxon>Lophotrochozoa</taxon>
        <taxon>Platyhelminthes</taxon>
        <taxon>Trematoda</taxon>
        <taxon>Digenea</taxon>
        <taxon>Plagiorchiida</taxon>
        <taxon>Echinostomata</taxon>
        <taxon>Echinostomatoidea</taxon>
        <taxon>Fasciolidae</taxon>
        <taxon>Fasciola</taxon>
    </lineage>
</organism>